<proteinExistence type="predicted"/>
<keyword evidence="1" id="KW-0812">Transmembrane</keyword>
<dbReference type="Proteomes" id="UP000077271">
    <property type="component" value="Unassembled WGS sequence"/>
</dbReference>
<evidence type="ECO:0000256" key="1">
    <source>
        <dbReference type="SAM" id="Phobius"/>
    </source>
</evidence>
<organism evidence="2 3">
    <name type="scientific">Domibacillus aminovorans</name>
    <dbReference type="NCBI Taxonomy" id="29332"/>
    <lineage>
        <taxon>Bacteria</taxon>
        <taxon>Bacillati</taxon>
        <taxon>Bacillota</taxon>
        <taxon>Bacilli</taxon>
        <taxon>Bacillales</taxon>
        <taxon>Bacillaceae</taxon>
        <taxon>Domibacillus</taxon>
    </lineage>
</organism>
<dbReference type="AlphaFoldDB" id="A0A177KQT9"/>
<keyword evidence="1" id="KW-0472">Membrane</keyword>
<comment type="caution">
    <text evidence="2">The sequence shown here is derived from an EMBL/GenBank/DDBJ whole genome shotgun (WGS) entry which is preliminary data.</text>
</comment>
<gene>
    <name evidence="2" type="ORF">AWH48_20100</name>
</gene>
<protein>
    <submittedName>
        <fullName evidence="2">Uncharacterized protein</fullName>
    </submittedName>
</protein>
<feature type="transmembrane region" description="Helical" evidence="1">
    <location>
        <begin position="20"/>
        <end position="40"/>
    </location>
</feature>
<feature type="transmembrane region" description="Helical" evidence="1">
    <location>
        <begin position="89"/>
        <end position="106"/>
    </location>
</feature>
<accession>A0A177KQT9</accession>
<dbReference type="EMBL" id="LQWZ01000024">
    <property type="protein sequence ID" value="OAH55416.1"/>
    <property type="molecule type" value="Genomic_DNA"/>
</dbReference>
<reference evidence="2 3" key="1">
    <citation type="submission" date="2016-01" db="EMBL/GenBank/DDBJ databases">
        <title>Investigation of taxonomic status of Bacillus aminovorans.</title>
        <authorList>
            <person name="Verma A."/>
            <person name="Pal Y."/>
            <person name="Krishnamurthi S."/>
        </authorList>
    </citation>
    <scope>NUCLEOTIDE SEQUENCE [LARGE SCALE GENOMIC DNA]</scope>
    <source>
        <strain evidence="2 3">DSM 4337</strain>
    </source>
</reference>
<evidence type="ECO:0000313" key="2">
    <source>
        <dbReference type="EMBL" id="OAH55416.1"/>
    </source>
</evidence>
<sequence length="132" mass="14750">MIAMTFSLIVGYLAGKPINLLAIGEGMAGGIMGGMMGAMLGDMLPLGNYTAMLIYMDILFIVSILFIVTMMNAELKKDKENLTFKPRTYPWIITTIISAILIFAFSNMEADTIESHQDQTDQHEQDQHEHHH</sequence>
<name>A0A177KQT9_9BACI</name>
<feature type="transmembrane region" description="Helical" evidence="1">
    <location>
        <begin position="46"/>
        <end position="68"/>
    </location>
</feature>
<keyword evidence="1" id="KW-1133">Transmembrane helix</keyword>
<evidence type="ECO:0000313" key="3">
    <source>
        <dbReference type="Proteomes" id="UP000077271"/>
    </source>
</evidence>